<gene>
    <name evidence="1" type="ORF">X975_24125</name>
</gene>
<proteinExistence type="predicted"/>
<dbReference type="Proteomes" id="UP000054359">
    <property type="component" value="Unassembled WGS sequence"/>
</dbReference>
<name>A0A087T718_STEMI</name>
<feature type="non-terminal residue" evidence="1">
    <location>
        <position position="49"/>
    </location>
</feature>
<evidence type="ECO:0000313" key="2">
    <source>
        <dbReference type="Proteomes" id="UP000054359"/>
    </source>
</evidence>
<keyword evidence="2" id="KW-1185">Reference proteome</keyword>
<organism evidence="1 2">
    <name type="scientific">Stegodyphus mimosarum</name>
    <name type="common">African social velvet spider</name>
    <dbReference type="NCBI Taxonomy" id="407821"/>
    <lineage>
        <taxon>Eukaryota</taxon>
        <taxon>Metazoa</taxon>
        <taxon>Ecdysozoa</taxon>
        <taxon>Arthropoda</taxon>
        <taxon>Chelicerata</taxon>
        <taxon>Arachnida</taxon>
        <taxon>Araneae</taxon>
        <taxon>Araneomorphae</taxon>
        <taxon>Entelegynae</taxon>
        <taxon>Eresoidea</taxon>
        <taxon>Eresidae</taxon>
        <taxon>Stegodyphus</taxon>
    </lineage>
</organism>
<reference evidence="1 2" key="1">
    <citation type="submission" date="2013-11" db="EMBL/GenBank/DDBJ databases">
        <title>Genome sequencing of Stegodyphus mimosarum.</title>
        <authorList>
            <person name="Bechsgaard J."/>
        </authorList>
    </citation>
    <scope>NUCLEOTIDE SEQUENCE [LARGE SCALE GENOMIC DNA]</scope>
</reference>
<dbReference type="EMBL" id="KK113732">
    <property type="protein sequence ID" value="KFM60907.1"/>
    <property type="molecule type" value="Genomic_DNA"/>
</dbReference>
<dbReference type="AlphaFoldDB" id="A0A087T718"/>
<accession>A0A087T718</accession>
<sequence>MAQAAGLHMKIFDPKSLSLAPFKWRWMIVLGEKTWLLRFPWRGSAPLSF</sequence>
<protein>
    <submittedName>
        <fullName evidence="1">Uncharacterized protein</fullName>
    </submittedName>
</protein>
<evidence type="ECO:0000313" key="1">
    <source>
        <dbReference type="EMBL" id="KFM60907.1"/>
    </source>
</evidence>